<feature type="modified residue" description="4-aspartylphosphate" evidence="2">
    <location>
        <position position="114"/>
    </location>
</feature>
<gene>
    <name evidence="4" type="ORF">C8D98_0907</name>
</gene>
<dbReference type="RefSeq" id="WP_132872393.1">
    <property type="nucleotide sequence ID" value="NZ_JAJUHT010000004.1"/>
</dbReference>
<dbReference type="AlphaFoldDB" id="A0A4V2PSE7"/>
<dbReference type="InterPro" id="IPR050595">
    <property type="entry name" value="Bact_response_regulator"/>
</dbReference>
<dbReference type="PANTHER" id="PTHR44591:SF3">
    <property type="entry name" value="RESPONSE REGULATORY DOMAIN-CONTAINING PROTEIN"/>
    <property type="match status" value="1"/>
</dbReference>
<proteinExistence type="predicted"/>
<evidence type="ECO:0000256" key="1">
    <source>
        <dbReference type="ARBA" id="ARBA00022553"/>
    </source>
</evidence>
<dbReference type="Gene3D" id="3.40.50.2300">
    <property type="match status" value="1"/>
</dbReference>
<feature type="domain" description="Response regulatory" evidence="3">
    <location>
        <begin position="64"/>
        <end position="181"/>
    </location>
</feature>
<protein>
    <submittedName>
        <fullName evidence="4">Response regulator receiver domain-containing protein</fullName>
    </submittedName>
</protein>
<evidence type="ECO:0000313" key="5">
    <source>
        <dbReference type="Proteomes" id="UP000294614"/>
    </source>
</evidence>
<keyword evidence="1 2" id="KW-0597">Phosphoprotein</keyword>
<sequence length="185" mass="20913">MFKLSYVELVTGIKAARLSELIKKGVLTGEERDGAMFVDGGSVEKFLMAEGRFIPDVFRTNIIRVLVVDDEPNMLNALKRLFNRFPQIVVTTASNAFEMGHSMRTVMPDIIILDYSMPGMDGLEILENLKADGYLDKVHVIVYTGKLPEEMESVFEEFENVKVLAKSADFKELLLTLEKMVNEKN</sequence>
<dbReference type="InterPro" id="IPR001789">
    <property type="entry name" value="Sig_transdc_resp-reg_receiver"/>
</dbReference>
<accession>A0A4V2PSE7</accession>
<dbReference type="EMBL" id="SMGG01000003">
    <property type="protein sequence ID" value="TCK62381.1"/>
    <property type="molecule type" value="Genomic_DNA"/>
</dbReference>
<dbReference type="PROSITE" id="PS50110">
    <property type="entry name" value="RESPONSE_REGULATORY"/>
    <property type="match status" value="1"/>
</dbReference>
<dbReference type="SMART" id="SM00448">
    <property type="entry name" value="REC"/>
    <property type="match status" value="1"/>
</dbReference>
<dbReference type="Pfam" id="PF00072">
    <property type="entry name" value="Response_reg"/>
    <property type="match status" value="1"/>
</dbReference>
<organism evidence="4 5">
    <name type="scientific">Seleniivibrio woodruffii</name>
    <dbReference type="NCBI Taxonomy" id="1078050"/>
    <lineage>
        <taxon>Bacteria</taxon>
        <taxon>Pseudomonadati</taxon>
        <taxon>Deferribacterota</taxon>
        <taxon>Deferribacteres</taxon>
        <taxon>Deferribacterales</taxon>
        <taxon>Geovibrionaceae</taxon>
        <taxon>Seleniivibrio</taxon>
    </lineage>
</organism>
<comment type="caution">
    <text evidence="4">The sequence shown here is derived from an EMBL/GenBank/DDBJ whole genome shotgun (WGS) entry which is preliminary data.</text>
</comment>
<reference evidence="4 5" key="1">
    <citation type="submission" date="2019-03" db="EMBL/GenBank/DDBJ databases">
        <title>Genomic Encyclopedia of Type Strains, Phase IV (KMG-IV): sequencing the most valuable type-strain genomes for metagenomic binning, comparative biology and taxonomic classification.</title>
        <authorList>
            <person name="Goeker M."/>
        </authorList>
    </citation>
    <scope>NUCLEOTIDE SEQUENCE [LARGE SCALE GENOMIC DNA]</scope>
    <source>
        <strain evidence="4 5">DSM 24984</strain>
    </source>
</reference>
<dbReference type="InterPro" id="IPR011006">
    <property type="entry name" value="CheY-like_superfamily"/>
</dbReference>
<evidence type="ECO:0000256" key="2">
    <source>
        <dbReference type="PROSITE-ProRule" id="PRU00169"/>
    </source>
</evidence>
<name>A0A4V2PSE7_9BACT</name>
<evidence type="ECO:0000259" key="3">
    <source>
        <dbReference type="PROSITE" id="PS50110"/>
    </source>
</evidence>
<dbReference type="OrthoDB" id="9808843at2"/>
<dbReference type="SUPFAM" id="SSF52172">
    <property type="entry name" value="CheY-like"/>
    <property type="match status" value="1"/>
</dbReference>
<dbReference type="GO" id="GO:0000160">
    <property type="term" value="P:phosphorelay signal transduction system"/>
    <property type="evidence" value="ECO:0007669"/>
    <property type="project" value="InterPro"/>
</dbReference>
<dbReference type="PANTHER" id="PTHR44591">
    <property type="entry name" value="STRESS RESPONSE REGULATOR PROTEIN 1"/>
    <property type="match status" value="1"/>
</dbReference>
<keyword evidence="5" id="KW-1185">Reference proteome</keyword>
<dbReference type="Proteomes" id="UP000294614">
    <property type="component" value="Unassembled WGS sequence"/>
</dbReference>
<evidence type="ECO:0000313" key="4">
    <source>
        <dbReference type="EMBL" id="TCK62381.1"/>
    </source>
</evidence>